<dbReference type="PANTHER" id="PTHR10000">
    <property type="entry name" value="PHOSPHOSERINE PHOSPHATASE"/>
    <property type="match status" value="1"/>
</dbReference>
<dbReference type="InterPro" id="IPR000150">
    <property type="entry name" value="Cof"/>
</dbReference>
<dbReference type="OrthoDB" id="9781413at2"/>
<reference evidence="1 2" key="1">
    <citation type="submission" date="2012-07" db="EMBL/GenBank/DDBJ databases">
        <title>Genome sequence of Brachyspira sp. 30446, isolated from a pig with mucohaemorrhagic colitis.</title>
        <authorList>
            <person name="Rubin J.E."/>
            <person name="Fernando C."/>
            <person name="Harding J.C.S."/>
            <person name="Hill J.E."/>
        </authorList>
    </citation>
    <scope>NUCLEOTIDE SEQUENCE [LARGE SCALE GENOMIC DNA]</scope>
    <source>
        <strain evidence="1 2">30446</strain>
    </source>
</reference>
<organism evidence="1 2">
    <name type="scientific">Brachyspira hampsonii 30446</name>
    <dbReference type="NCBI Taxonomy" id="1289135"/>
    <lineage>
        <taxon>Bacteria</taxon>
        <taxon>Pseudomonadati</taxon>
        <taxon>Spirochaetota</taxon>
        <taxon>Spirochaetia</taxon>
        <taxon>Brachyspirales</taxon>
        <taxon>Brachyspiraceae</taxon>
        <taxon>Brachyspira</taxon>
    </lineage>
</organism>
<comment type="caution">
    <text evidence="1">The sequence shown here is derived from an EMBL/GenBank/DDBJ whole genome shotgun (WGS) entry which is preliminary data.</text>
</comment>
<dbReference type="STRING" id="1289135.A966_04971"/>
<evidence type="ECO:0000313" key="1">
    <source>
        <dbReference type="EMBL" id="EKV57473.1"/>
    </source>
</evidence>
<dbReference type="Proteomes" id="UP000011663">
    <property type="component" value="Unassembled WGS sequence"/>
</dbReference>
<dbReference type="InterPro" id="IPR023214">
    <property type="entry name" value="HAD_sf"/>
</dbReference>
<dbReference type="PROSITE" id="PS01228">
    <property type="entry name" value="COF_1"/>
    <property type="match status" value="1"/>
</dbReference>
<sequence>MNISKEKIKLIASDLDGTLLNSNKEISEYNQKIIKKLINEYNIDFILSSGRGFDGVKKYNDILDNSNYSIVMNGSNIIDFNGNVLYRKRLDENISKGIIKLAENYDVCLHFFDDLKYIVSKEDFPIKSYIQIEKTREITVGIENIEDYRFDKIIIFGNRGILNKLKIDIDSNFDVNSCFSGETLLEVICKDVSKGNALKWICNKKGIDIKNTIAFGDNFNDIEMIEYAGMGVAMGNAEENVKQKADYITLSNDEDGVGKFLSDIFSI</sequence>
<keyword evidence="1" id="KW-0378">Hydrolase</keyword>
<accession>A0A2U4FQJ7</accession>
<gene>
    <name evidence="1" type="ORF">A966_04971</name>
</gene>
<proteinExistence type="predicted"/>
<dbReference type="RefSeq" id="WP_008723001.1">
    <property type="nucleotide sequence ID" value="NZ_JH994110.1"/>
</dbReference>
<dbReference type="Gene3D" id="3.40.50.1000">
    <property type="entry name" value="HAD superfamily/HAD-like"/>
    <property type="match status" value="1"/>
</dbReference>
<dbReference type="NCBIfam" id="TIGR01484">
    <property type="entry name" value="HAD-SF-IIB"/>
    <property type="match status" value="1"/>
</dbReference>
<dbReference type="Pfam" id="PF08282">
    <property type="entry name" value="Hydrolase_3"/>
    <property type="match status" value="1"/>
</dbReference>
<dbReference type="GO" id="GO:0016791">
    <property type="term" value="F:phosphatase activity"/>
    <property type="evidence" value="ECO:0007669"/>
    <property type="project" value="TreeGrafter"/>
</dbReference>
<dbReference type="SFLD" id="SFLDS00003">
    <property type="entry name" value="Haloacid_Dehalogenase"/>
    <property type="match status" value="1"/>
</dbReference>
<dbReference type="AlphaFoldDB" id="A0A2U4FQJ7"/>
<dbReference type="InterPro" id="IPR006379">
    <property type="entry name" value="HAD-SF_hydro_IIB"/>
</dbReference>
<dbReference type="GeneID" id="66487439"/>
<dbReference type="PANTHER" id="PTHR10000:SF8">
    <property type="entry name" value="HAD SUPERFAMILY HYDROLASE-LIKE, TYPE 3"/>
    <property type="match status" value="1"/>
</dbReference>
<name>A0A2U4FQJ7_9SPIR</name>
<dbReference type="SFLD" id="SFLDG01140">
    <property type="entry name" value="C2.B:_Phosphomannomutase_and_P"/>
    <property type="match status" value="1"/>
</dbReference>
<dbReference type="GO" id="GO:0005829">
    <property type="term" value="C:cytosol"/>
    <property type="evidence" value="ECO:0007669"/>
    <property type="project" value="TreeGrafter"/>
</dbReference>
<dbReference type="InterPro" id="IPR036412">
    <property type="entry name" value="HAD-like_sf"/>
</dbReference>
<dbReference type="Gene3D" id="3.30.1240.10">
    <property type="match status" value="1"/>
</dbReference>
<evidence type="ECO:0000313" key="2">
    <source>
        <dbReference type="Proteomes" id="UP000011663"/>
    </source>
</evidence>
<dbReference type="PROSITE" id="PS01229">
    <property type="entry name" value="COF_2"/>
    <property type="match status" value="1"/>
</dbReference>
<dbReference type="SUPFAM" id="SSF56784">
    <property type="entry name" value="HAD-like"/>
    <property type="match status" value="1"/>
</dbReference>
<dbReference type="NCBIfam" id="TIGR00099">
    <property type="entry name" value="Cof-subfamily"/>
    <property type="match status" value="1"/>
</dbReference>
<dbReference type="CDD" id="cd07516">
    <property type="entry name" value="HAD_Pase"/>
    <property type="match status" value="1"/>
</dbReference>
<dbReference type="EMBL" id="ALNZ01000021">
    <property type="protein sequence ID" value="EKV57473.1"/>
    <property type="molecule type" value="Genomic_DNA"/>
</dbReference>
<dbReference type="GO" id="GO:0000287">
    <property type="term" value="F:magnesium ion binding"/>
    <property type="evidence" value="ECO:0007669"/>
    <property type="project" value="TreeGrafter"/>
</dbReference>
<protein>
    <submittedName>
        <fullName evidence="1">Cof family hydrolase</fullName>
    </submittedName>
</protein>